<comment type="subcellular location">
    <subcellularLocation>
        <location evidence="1">Membrane</location>
        <topology evidence="1">Multi-pass membrane protein</topology>
    </subcellularLocation>
</comment>
<evidence type="ECO:0000256" key="6">
    <source>
        <dbReference type="SAM" id="Phobius"/>
    </source>
</evidence>
<evidence type="ECO:0000256" key="5">
    <source>
        <dbReference type="SAM" id="MobiDB-lite"/>
    </source>
</evidence>
<sequence>MSEEPNAETPRDGSWPRASAQPSVPEPVAPSEPAAPVNPLYPPQGQQGYPPQQYPPQSYPQQYPPQGQQGYPQQYLPQGQQPYSPQASHHAAAGTVQLNFWLSVFFSWIPALIFYVTEKGKNQLADEYHRQNLNFSLVRVICAGGMFIPYLGFLFFLAGLVLFVFHIMAASSAQADFNRGQLPRFVFNLNLVR</sequence>
<dbReference type="RefSeq" id="WP_183510461.1">
    <property type="nucleotide sequence ID" value="NZ_BAABGK010000021.1"/>
</dbReference>
<feature type="region of interest" description="Disordered" evidence="5">
    <location>
        <begin position="1"/>
        <end position="88"/>
    </location>
</feature>
<keyword evidence="2 6" id="KW-0812">Transmembrane</keyword>
<dbReference type="InterPro" id="IPR019109">
    <property type="entry name" value="MamF_MmsF"/>
</dbReference>
<organism evidence="7 8">
    <name type="scientific">Paeniglutamicibacter cryotolerans</name>
    <dbReference type="NCBI Taxonomy" id="670079"/>
    <lineage>
        <taxon>Bacteria</taxon>
        <taxon>Bacillati</taxon>
        <taxon>Actinomycetota</taxon>
        <taxon>Actinomycetes</taxon>
        <taxon>Micrococcales</taxon>
        <taxon>Micrococcaceae</taxon>
        <taxon>Paeniglutamicibacter</taxon>
    </lineage>
</organism>
<protein>
    <submittedName>
        <fullName evidence="7">Putative membrane protein</fullName>
    </submittedName>
</protein>
<reference evidence="7 8" key="1">
    <citation type="submission" date="2020-08" db="EMBL/GenBank/DDBJ databases">
        <title>Sequencing the genomes of 1000 actinobacteria strains.</title>
        <authorList>
            <person name="Klenk H.-P."/>
        </authorList>
    </citation>
    <scope>NUCLEOTIDE SEQUENCE [LARGE SCALE GENOMIC DNA]</scope>
    <source>
        <strain evidence="7 8">DSM 22826</strain>
    </source>
</reference>
<dbReference type="Pfam" id="PF09685">
    <property type="entry name" value="MamF_MmsF"/>
    <property type="match status" value="1"/>
</dbReference>
<evidence type="ECO:0000256" key="2">
    <source>
        <dbReference type="ARBA" id="ARBA00022692"/>
    </source>
</evidence>
<accession>A0A839QSZ1</accession>
<name>A0A839QSZ1_9MICC</name>
<evidence type="ECO:0000313" key="8">
    <source>
        <dbReference type="Proteomes" id="UP000523000"/>
    </source>
</evidence>
<feature type="compositionally biased region" description="Low complexity" evidence="5">
    <location>
        <begin position="31"/>
        <end position="51"/>
    </location>
</feature>
<dbReference type="EMBL" id="JACHVS010000001">
    <property type="protein sequence ID" value="MBB2995161.1"/>
    <property type="molecule type" value="Genomic_DNA"/>
</dbReference>
<evidence type="ECO:0000256" key="1">
    <source>
        <dbReference type="ARBA" id="ARBA00004141"/>
    </source>
</evidence>
<evidence type="ECO:0000256" key="3">
    <source>
        <dbReference type="ARBA" id="ARBA00022989"/>
    </source>
</evidence>
<keyword evidence="3 6" id="KW-1133">Transmembrane helix</keyword>
<evidence type="ECO:0000256" key="4">
    <source>
        <dbReference type="ARBA" id="ARBA00023136"/>
    </source>
</evidence>
<dbReference type="Proteomes" id="UP000523000">
    <property type="component" value="Unassembled WGS sequence"/>
</dbReference>
<feature type="transmembrane region" description="Helical" evidence="6">
    <location>
        <begin position="137"/>
        <end position="165"/>
    </location>
</feature>
<gene>
    <name evidence="7" type="ORF">E9229_001352</name>
</gene>
<evidence type="ECO:0000313" key="7">
    <source>
        <dbReference type="EMBL" id="MBB2995161.1"/>
    </source>
</evidence>
<keyword evidence="8" id="KW-1185">Reference proteome</keyword>
<keyword evidence="4 6" id="KW-0472">Membrane</keyword>
<dbReference type="AlphaFoldDB" id="A0A839QSZ1"/>
<feature type="compositionally biased region" description="Low complexity" evidence="5">
    <location>
        <begin position="59"/>
        <end position="86"/>
    </location>
</feature>
<comment type="caution">
    <text evidence="7">The sequence shown here is derived from an EMBL/GenBank/DDBJ whole genome shotgun (WGS) entry which is preliminary data.</text>
</comment>
<proteinExistence type="predicted"/>
<feature type="transmembrane region" description="Helical" evidence="6">
    <location>
        <begin position="98"/>
        <end position="117"/>
    </location>
</feature>